<dbReference type="InterPro" id="IPR032675">
    <property type="entry name" value="LRR_dom_sf"/>
</dbReference>
<gene>
    <name evidence="4" type="ORF">AVEN_201220_1</name>
</gene>
<dbReference type="PANTHER" id="PTHR24366">
    <property type="entry name" value="IG(IMMUNOGLOBULIN) AND LRR(LEUCINE RICH REPEAT) DOMAINS"/>
    <property type="match status" value="1"/>
</dbReference>
<keyword evidence="5" id="KW-1185">Reference proteome</keyword>
<dbReference type="InterPro" id="IPR003591">
    <property type="entry name" value="Leu-rich_rpt_typical-subtyp"/>
</dbReference>
<evidence type="ECO:0000256" key="3">
    <source>
        <dbReference type="ARBA" id="ARBA00022737"/>
    </source>
</evidence>
<dbReference type="Pfam" id="PF13306">
    <property type="entry name" value="LRR_5"/>
    <property type="match status" value="1"/>
</dbReference>
<dbReference type="AlphaFoldDB" id="A0A4Y2HPW9"/>
<keyword evidence="2" id="KW-0732">Signal</keyword>
<keyword evidence="3" id="KW-0677">Repeat</keyword>
<dbReference type="Gene3D" id="3.80.10.10">
    <property type="entry name" value="Ribonuclease Inhibitor"/>
    <property type="match status" value="2"/>
</dbReference>
<dbReference type="SMART" id="SM00369">
    <property type="entry name" value="LRR_TYP"/>
    <property type="match status" value="5"/>
</dbReference>
<dbReference type="InterPro" id="IPR026906">
    <property type="entry name" value="LRR_5"/>
</dbReference>
<accession>A0A4Y2HPW9</accession>
<evidence type="ECO:0000256" key="1">
    <source>
        <dbReference type="ARBA" id="ARBA00022614"/>
    </source>
</evidence>
<dbReference type="InterPro" id="IPR001611">
    <property type="entry name" value="Leu-rich_rpt"/>
</dbReference>
<dbReference type="OrthoDB" id="2013775at2759"/>
<protein>
    <submittedName>
        <fullName evidence="4">Uncharacterized protein</fullName>
    </submittedName>
</protein>
<comment type="caution">
    <text evidence="4">The sequence shown here is derived from an EMBL/GenBank/DDBJ whole genome shotgun (WGS) entry which is preliminary data.</text>
</comment>
<name>A0A4Y2HPW9_ARAVE</name>
<proteinExistence type="predicted"/>
<dbReference type="PROSITE" id="PS51450">
    <property type="entry name" value="LRR"/>
    <property type="match status" value="1"/>
</dbReference>
<evidence type="ECO:0000313" key="5">
    <source>
        <dbReference type="Proteomes" id="UP000499080"/>
    </source>
</evidence>
<reference evidence="4 5" key="1">
    <citation type="journal article" date="2019" name="Sci. Rep.">
        <title>Orb-weaving spider Araneus ventricosus genome elucidates the spidroin gene catalogue.</title>
        <authorList>
            <person name="Kono N."/>
            <person name="Nakamura H."/>
            <person name="Ohtoshi R."/>
            <person name="Moran D.A.P."/>
            <person name="Shinohara A."/>
            <person name="Yoshida Y."/>
            <person name="Fujiwara M."/>
            <person name="Mori M."/>
            <person name="Tomita M."/>
            <person name="Arakawa K."/>
        </authorList>
    </citation>
    <scope>NUCLEOTIDE SEQUENCE [LARGE SCALE GENOMIC DNA]</scope>
</reference>
<sequence length="271" mass="31138">MDGFDSAQSEIVAAKIGAHSNHSFPSLLIFQSQKAPVSCSLTPISLLSHILDMRCDFRRKETASIEIVHNDVEKFPFQELSAFPKLEYITLKYNSIKKIPDEAFGRVVNDKIKQIDLSFNKINHIGSNAFKYLTRLEKLDLRYNKLRVLNNLAFSSLQENSKLILHLGNNKIMFISEDTFQNQVFKSLNLTDNNLTTLREKAFRGILKRMAERRTGTISVGENRFRCTCDKAEWLVRLPTLYKLPILEFECADKDKKSLQELTLQDIGCSR</sequence>
<keyword evidence="1" id="KW-0433">Leucine-rich repeat</keyword>
<dbReference type="SUPFAM" id="SSF52058">
    <property type="entry name" value="L domain-like"/>
    <property type="match status" value="1"/>
</dbReference>
<dbReference type="EMBL" id="BGPR01002074">
    <property type="protein sequence ID" value="GBM67290.1"/>
    <property type="molecule type" value="Genomic_DNA"/>
</dbReference>
<evidence type="ECO:0000313" key="4">
    <source>
        <dbReference type="EMBL" id="GBM67290.1"/>
    </source>
</evidence>
<evidence type="ECO:0000256" key="2">
    <source>
        <dbReference type="ARBA" id="ARBA00022729"/>
    </source>
</evidence>
<dbReference type="Proteomes" id="UP000499080">
    <property type="component" value="Unassembled WGS sequence"/>
</dbReference>
<organism evidence="4 5">
    <name type="scientific">Araneus ventricosus</name>
    <name type="common">Orbweaver spider</name>
    <name type="synonym">Epeira ventricosa</name>
    <dbReference type="NCBI Taxonomy" id="182803"/>
    <lineage>
        <taxon>Eukaryota</taxon>
        <taxon>Metazoa</taxon>
        <taxon>Ecdysozoa</taxon>
        <taxon>Arthropoda</taxon>
        <taxon>Chelicerata</taxon>
        <taxon>Arachnida</taxon>
        <taxon>Araneae</taxon>
        <taxon>Araneomorphae</taxon>
        <taxon>Entelegynae</taxon>
        <taxon>Araneoidea</taxon>
        <taxon>Araneidae</taxon>
        <taxon>Araneus</taxon>
    </lineage>
</organism>
<dbReference type="PANTHER" id="PTHR24366:SF161">
    <property type="entry name" value="TIR DOMAIN-CONTAINING PROTEIN"/>
    <property type="match status" value="1"/>
</dbReference>